<keyword evidence="3" id="KW-1185">Reference proteome</keyword>
<feature type="region of interest" description="Disordered" evidence="1">
    <location>
        <begin position="1"/>
        <end position="20"/>
    </location>
</feature>
<comment type="caution">
    <text evidence="2">The sequence shown here is derived from an EMBL/GenBank/DDBJ whole genome shotgun (WGS) entry which is preliminary data.</text>
</comment>
<feature type="compositionally biased region" description="Polar residues" evidence="1">
    <location>
        <begin position="1"/>
        <end position="17"/>
    </location>
</feature>
<dbReference type="Proteomes" id="UP000215914">
    <property type="component" value="Unassembled WGS sequence"/>
</dbReference>
<dbReference type="AlphaFoldDB" id="A0A9K3EBU2"/>
<evidence type="ECO:0000256" key="1">
    <source>
        <dbReference type="SAM" id="MobiDB-lite"/>
    </source>
</evidence>
<sequence>MSTRATSEFESPGMTNTSLSSLSSSFLFTDRIQTPDSSSFAEQQSHPQSHHLITVPTTGCSISVSIFITIFHSNFSKSKSLIHQ</sequence>
<reference evidence="2" key="2">
    <citation type="submission" date="2020-06" db="EMBL/GenBank/DDBJ databases">
        <title>Helianthus annuus Genome sequencing and assembly Release 2.</title>
        <authorList>
            <person name="Gouzy J."/>
            <person name="Langlade N."/>
            <person name="Munos S."/>
        </authorList>
    </citation>
    <scope>NUCLEOTIDE SEQUENCE</scope>
    <source>
        <tissue evidence="2">Leaves</tissue>
    </source>
</reference>
<proteinExistence type="predicted"/>
<organism evidence="2 3">
    <name type="scientific">Helianthus annuus</name>
    <name type="common">Common sunflower</name>
    <dbReference type="NCBI Taxonomy" id="4232"/>
    <lineage>
        <taxon>Eukaryota</taxon>
        <taxon>Viridiplantae</taxon>
        <taxon>Streptophyta</taxon>
        <taxon>Embryophyta</taxon>
        <taxon>Tracheophyta</taxon>
        <taxon>Spermatophyta</taxon>
        <taxon>Magnoliopsida</taxon>
        <taxon>eudicotyledons</taxon>
        <taxon>Gunneridae</taxon>
        <taxon>Pentapetalae</taxon>
        <taxon>asterids</taxon>
        <taxon>campanulids</taxon>
        <taxon>Asterales</taxon>
        <taxon>Asteraceae</taxon>
        <taxon>Asteroideae</taxon>
        <taxon>Heliantheae alliance</taxon>
        <taxon>Heliantheae</taxon>
        <taxon>Helianthus</taxon>
    </lineage>
</organism>
<gene>
    <name evidence="2" type="ORF">HanXRQr2_Chr14g0657671</name>
</gene>
<protein>
    <submittedName>
        <fullName evidence="2">Uncharacterized protein</fullName>
    </submittedName>
</protein>
<accession>A0A9K3EBU2</accession>
<evidence type="ECO:0000313" key="2">
    <source>
        <dbReference type="EMBL" id="KAF5770282.1"/>
    </source>
</evidence>
<dbReference type="Gramene" id="mRNA:HanXRQr2_Chr14g0657671">
    <property type="protein sequence ID" value="CDS:HanXRQr2_Chr14g0657671.1"/>
    <property type="gene ID" value="HanXRQr2_Chr14g0657671"/>
</dbReference>
<dbReference type="EMBL" id="MNCJ02000329">
    <property type="protein sequence ID" value="KAF5770282.1"/>
    <property type="molecule type" value="Genomic_DNA"/>
</dbReference>
<reference evidence="2" key="1">
    <citation type="journal article" date="2017" name="Nature">
        <title>The sunflower genome provides insights into oil metabolism, flowering and Asterid evolution.</title>
        <authorList>
            <person name="Badouin H."/>
            <person name="Gouzy J."/>
            <person name="Grassa C.J."/>
            <person name="Murat F."/>
            <person name="Staton S.E."/>
            <person name="Cottret L."/>
            <person name="Lelandais-Briere C."/>
            <person name="Owens G.L."/>
            <person name="Carrere S."/>
            <person name="Mayjonade B."/>
            <person name="Legrand L."/>
            <person name="Gill N."/>
            <person name="Kane N.C."/>
            <person name="Bowers J.E."/>
            <person name="Hubner S."/>
            <person name="Bellec A."/>
            <person name="Berard A."/>
            <person name="Berges H."/>
            <person name="Blanchet N."/>
            <person name="Boniface M.C."/>
            <person name="Brunel D."/>
            <person name="Catrice O."/>
            <person name="Chaidir N."/>
            <person name="Claudel C."/>
            <person name="Donnadieu C."/>
            <person name="Faraut T."/>
            <person name="Fievet G."/>
            <person name="Helmstetter N."/>
            <person name="King M."/>
            <person name="Knapp S.J."/>
            <person name="Lai Z."/>
            <person name="Le Paslier M.C."/>
            <person name="Lippi Y."/>
            <person name="Lorenzon L."/>
            <person name="Mandel J.R."/>
            <person name="Marage G."/>
            <person name="Marchand G."/>
            <person name="Marquand E."/>
            <person name="Bret-Mestries E."/>
            <person name="Morien E."/>
            <person name="Nambeesan S."/>
            <person name="Nguyen T."/>
            <person name="Pegot-Espagnet P."/>
            <person name="Pouilly N."/>
            <person name="Raftis F."/>
            <person name="Sallet E."/>
            <person name="Schiex T."/>
            <person name="Thomas J."/>
            <person name="Vandecasteele C."/>
            <person name="Vares D."/>
            <person name="Vear F."/>
            <person name="Vautrin S."/>
            <person name="Crespi M."/>
            <person name="Mangin B."/>
            <person name="Burke J.M."/>
            <person name="Salse J."/>
            <person name="Munos S."/>
            <person name="Vincourt P."/>
            <person name="Rieseberg L.H."/>
            <person name="Langlade N.B."/>
        </authorList>
    </citation>
    <scope>NUCLEOTIDE SEQUENCE</scope>
    <source>
        <tissue evidence="2">Leaves</tissue>
    </source>
</reference>
<name>A0A9K3EBU2_HELAN</name>
<evidence type="ECO:0000313" key="3">
    <source>
        <dbReference type="Proteomes" id="UP000215914"/>
    </source>
</evidence>